<name>A0ABX7R873_9GAMM</name>
<dbReference type="PANTHER" id="PTHR46401">
    <property type="entry name" value="GLYCOSYLTRANSFERASE WBBK-RELATED"/>
    <property type="match status" value="1"/>
</dbReference>
<dbReference type="Gene3D" id="3.40.50.2000">
    <property type="entry name" value="Glycogen Phosphorylase B"/>
    <property type="match status" value="2"/>
</dbReference>
<dbReference type="InterPro" id="IPR001296">
    <property type="entry name" value="Glyco_trans_1"/>
</dbReference>
<sequence>MANLAHGQSRDLAARKAPYIWFPAVKAGSGADVFVERLVAGLHAAGVEAEITWFAHSYELAPFLLKLHRPPAGANIIHSNAACAFAFTGWGLPVVATEHHYVLDPDFDPYKTVLQRAYHRLWIGPWTHRSYRTSTALTAVSQFTANAVTRSHPSAAPAVIPHWLDYQLFSPMDATVRQAGPFRLLFVGNFSRRKGGDVVEELARRLGDDFEIACTAGLRGGRSQAPTGIRVLGQLSRLELVEAYRSCDAVLVPSRYEGFGYAALEAMACSKPVVGFRSGAIAEVLDDAGSELLVEIDDIDRLEACCRLLAKDRALVEHAGAEGRRRAVGCYSQENAIAAYVDLYDSLLNPKAKQ</sequence>
<keyword evidence="4" id="KW-1185">Reference proteome</keyword>
<evidence type="ECO:0000256" key="1">
    <source>
        <dbReference type="ARBA" id="ARBA00022679"/>
    </source>
</evidence>
<evidence type="ECO:0000313" key="4">
    <source>
        <dbReference type="Proteomes" id="UP000663400"/>
    </source>
</evidence>
<evidence type="ECO:0000313" key="3">
    <source>
        <dbReference type="EMBL" id="QSX73549.1"/>
    </source>
</evidence>
<feature type="domain" description="Glycosyl transferase family 1" evidence="2">
    <location>
        <begin position="180"/>
        <end position="325"/>
    </location>
</feature>
<dbReference type="Pfam" id="PF00534">
    <property type="entry name" value="Glycos_transf_1"/>
    <property type="match status" value="1"/>
</dbReference>
<dbReference type="CDD" id="cd03801">
    <property type="entry name" value="GT4_PimA-like"/>
    <property type="match status" value="1"/>
</dbReference>
<dbReference type="SUPFAM" id="SSF53756">
    <property type="entry name" value="UDP-Glycosyltransferase/glycogen phosphorylase"/>
    <property type="match status" value="1"/>
</dbReference>
<dbReference type="RefSeq" id="WP_200606757.1">
    <property type="nucleotide sequence ID" value="NZ_CP071517.1"/>
</dbReference>
<accession>A0ABX7R873</accession>
<evidence type="ECO:0000259" key="2">
    <source>
        <dbReference type="Pfam" id="PF00534"/>
    </source>
</evidence>
<dbReference type="Proteomes" id="UP000663400">
    <property type="component" value="Chromosome"/>
</dbReference>
<dbReference type="EMBL" id="CP071517">
    <property type="protein sequence ID" value="QSX73549.1"/>
    <property type="molecule type" value="Genomic_DNA"/>
</dbReference>
<organism evidence="3 4">
    <name type="scientific">Lysobacter arenosi</name>
    <dbReference type="NCBI Taxonomy" id="2795387"/>
    <lineage>
        <taxon>Bacteria</taxon>
        <taxon>Pseudomonadati</taxon>
        <taxon>Pseudomonadota</taxon>
        <taxon>Gammaproteobacteria</taxon>
        <taxon>Lysobacterales</taxon>
        <taxon>Lysobacteraceae</taxon>
        <taxon>Lysobacter</taxon>
    </lineage>
</organism>
<keyword evidence="1" id="KW-0808">Transferase</keyword>
<proteinExistence type="predicted"/>
<dbReference type="PANTHER" id="PTHR46401:SF2">
    <property type="entry name" value="GLYCOSYLTRANSFERASE WBBK-RELATED"/>
    <property type="match status" value="1"/>
</dbReference>
<reference evidence="3 4" key="1">
    <citation type="submission" date="2021-02" db="EMBL/GenBank/DDBJ databases">
        <title>Lysobacter arenosi sp. nov., isolated from soil of gangwondo yeongwol, south Korea.</title>
        <authorList>
            <person name="Kim K.R."/>
            <person name="Kim K.H."/>
            <person name="Jeon C.O."/>
        </authorList>
    </citation>
    <scope>NUCLEOTIDE SEQUENCE [LARGE SCALE GENOMIC DNA]</scope>
    <source>
        <strain evidence="3 4">R7</strain>
    </source>
</reference>
<protein>
    <submittedName>
        <fullName evidence="3">Glycosyltransferase family 4 protein</fullName>
    </submittedName>
</protein>
<gene>
    <name evidence="3" type="ORF">HIV01_009795</name>
</gene>